<keyword evidence="2" id="KW-0862">Zinc</keyword>
<keyword evidence="4" id="KW-0812">Transmembrane</keyword>
<dbReference type="SUPFAM" id="SSF51735">
    <property type="entry name" value="NAD(P)-binding Rossmann-fold domains"/>
    <property type="match status" value="1"/>
</dbReference>
<dbReference type="InterPro" id="IPR036291">
    <property type="entry name" value="NAD(P)-bd_dom_sf"/>
</dbReference>
<dbReference type="RefSeq" id="WP_063703772.1">
    <property type="nucleotide sequence ID" value="NZ_LUUB01000079.1"/>
</dbReference>
<feature type="domain" description="Enoyl reductase (ER)" evidence="5">
    <location>
        <begin position="8"/>
        <end position="328"/>
    </location>
</feature>
<proteinExistence type="predicted"/>
<dbReference type="InterPro" id="IPR050129">
    <property type="entry name" value="Zn_alcohol_dh"/>
</dbReference>
<dbReference type="PANTHER" id="PTHR43401:SF2">
    <property type="entry name" value="L-THREONINE 3-DEHYDROGENASE"/>
    <property type="match status" value="1"/>
</dbReference>
<dbReference type="PANTHER" id="PTHR43401">
    <property type="entry name" value="L-THREONINE 3-DEHYDROGENASE"/>
    <property type="match status" value="1"/>
</dbReference>
<dbReference type="SMART" id="SM00829">
    <property type="entry name" value="PKS_ER"/>
    <property type="match status" value="1"/>
</dbReference>
<keyword evidence="4" id="KW-1133">Transmembrane helix</keyword>
<accession>A0A176YG20</accession>
<dbReference type="EMBL" id="LUUB01000079">
    <property type="protein sequence ID" value="OAF05583.1"/>
    <property type="molecule type" value="Genomic_DNA"/>
</dbReference>
<evidence type="ECO:0000313" key="7">
    <source>
        <dbReference type="Proteomes" id="UP000076959"/>
    </source>
</evidence>
<dbReference type="SUPFAM" id="SSF50129">
    <property type="entry name" value="GroES-like"/>
    <property type="match status" value="1"/>
</dbReference>
<evidence type="ECO:0000256" key="2">
    <source>
        <dbReference type="ARBA" id="ARBA00022833"/>
    </source>
</evidence>
<dbReference type="Proteomes" id="UP000076959">
    <property type="component" value="Unassembled WGS sequence"/>
</dbReference>
<evidence type="ECO:0000256" key="3">
    <source>
        <dbReference type="ARBA" id="ARBA00023002"/>
    </source>
</evidence>
<dbReference type="Gene3D" id="3.40.50.720">
    <property type="entry name" value="NAD(P)-binding Rossmann-like Domain"/>
    <property type="match status" value="1"/>
</dbReference>
<name>A0A176YG20_9BRAD</name>
<evidence type="ECO:0000256" key="4">
    <source>
        <dbReference type="SAM" id="Phobius"/>
    </source>
</evidence>
<keyword evidence="3" id="KW-0560">Oxidoreductase</keyword>
<evidence type="ECO:0000259" key="5">
    <source>
        <dbReference type="SMART" id="SM00829"/>
    </source>
</evidence>
<dbReference type="InterPro" id="IPR013154">
    <property type="entry name" value="ADH-like_N"/>
</dbReference>
<organism evidence="6 7">
    <name type="scientific">Bradyrhizobium centrolobii</name>
    <dbReference type="NCBI Taxonomy" id="1505087"/>
    <lineage>
        <taxon>Bacteria</taxon>
        <taxon>Pseudomonadati</taxon>
        <taxon>Pseudomonadota</taxon>
        <taxon>Alphaproteobacteria</taxon>
        <taxon>Hyphomicrobiales</taxon>
        <taxon>Nitrobacteraceae</taxon>
        <taxon>Bradyrhizobium</taxon>
    </lineage>
</organism>
<dbReference type="GO" id="GO:0016491">
    <property type="term" value="F:oxidoreductase activity"/>
    <property type="evidence" value="ECO:0007669"/>
    <property type="project" value="UniProtKB-KW"/>
</dbReference>
<dbReference type="Pfam" id="PF00107">
    <property type="entry name" value="ADH_zinc_N"/>
    <property type="match status" value="1"/>
</dbReference>
<keyword evidence="7" id="KW-1185">Reference proteome</keyword>
<dbReference type="AlphaFoldDB" id="A0A176YG20"/>
<protein>
    <recommendedName>
        <fullName evidence="5">Enoyl reductase (ER) domain-containing protein</fullName>
    </recommendedName>
</protein>
<evidence type="ECO:0000256" key="1">
    <source>
        <dbReference type="ARBA" id="ARBA00022723"/>
    </source>
</evidence>
<keyword evidence="4" id="KW-0472">Membrane</keyword>
<dbReference type="GO" id="GO:0046872">
    <property type="term" value="F:metal ion binding"/>
    <property type="evidence" value="ECO:0007669"/>
    <property type="project" value="UniProtKB-KW"/>
</dbReference>
<sequence length="333" mass="34951">MRALVFLGPASMRYCDVPDLEEADGEVLIRVEASGICGSDMHGWHGQDPRRVPPLVMGHEAAGSIIAGRRAGERVVINPLLACTSCDQCVAGNPQLCANKQSLGMPGRPGAFADIVRVPARNAIRIPDSMSFSTAALVEPVAVSYHAANLGERLLRRPISAMRALVIGVGAIGLAAALVLRARNAGQVLLAGTNPLRRKAAAEAGIEGVFDPASQPVVDGSVDLVIDAVGSAASRAMASRAARFGGAIVHLGLLPGNDGLDMRRLTLGEIAFSGSFCYDAADFRETVSLLDSGRMGDLSWVEERPMAQGPEAFAALDRGEVRASKIILRNFAH</sequence>
<dbReference type="InterPro" id="IPR020843">
    <property type="entry name" value="ER"/>
</dbReference>
<keyword evidence="1" id="KW-0479">Metal-binding</keyword>
<dbReference type="Pfam" id="PF08240">
    <property type="entry name" value="ADH_N"/>
    <property type="match status" value="1"/>
</dbReference>
<gene>
    <name evidence="6" type="ORF">AYJ54_01365</name>
</gene>
<evidence type="ECO:0000313" key="6">
    <source>
        <dbReference type="EMBL" id="OAF05583.1"/>
    </source>
</evidence>
<comment type="caution">
    <text evidence="6">The sequence shown here is derived from an EMBL/GenBank/DDBJ whole genome shotgun (WGS) entry which is preliminary data.</text>
</comment>
<reference evidence="6 7" key="1">
    <citation type="submission" date="2016-03" db="EMBL/GenBank/DDBJ databases">
        <title>Draft Genome Sequence of the Strain BR 10245 (Bradyrhizobium sp.) isolated from nodules of Centrolobium paraense.</title>
        <authorList>
            <person name="Simoes-Araujo J.L.Sr."/>
            <person name="Barauna A.C."/>
            <person name="Silva K."/>
            <person name="Zilli J.E."/>
        </authorList>
    </citation>
    <scope>NUCLEOTIDE SEQUENCE [LARGE SCALE GENOMIC DNA]</scope>
    <source>
        <strain evidence="6 7">BR 10245</strain>
    </source>
</reference>
<dbReference type="STRING" id="1505087.AYJ54_01365"/>
<feature type="transmembrane region" description="Helical" evidence="4">
    <location>
        <begin position="161"/>
        <end position="180"/>
    </location>
</feature>
<dbReference type="InterPro" id="IPR013149">
    <property type="entry name" value="ADH-like_C"/>
</dbReference>
<dbReference type="Gene3D" id="3.90.180.10">
    <property type="entry name" value="Medium-chain alcohol dehydrogenases, catalytic domain"/>
    <property type="match status" value="1"/>
</dbReference>
<dbReference type="OrthoDB" id="9809185at2"/>
<dbReference type="InterPro" id="IPR011032">
    <property type="entry name" value="GroES-like_sf"/>
</dbReference>